<dbReference type="PANTHER" id="PTHR46743:SF2">
    <property type="entry name" value="TEICHOIC ACIDS EXPORT ATP-BINDING PROTEIN TAGH"/>
    <property type="match status" value="1"/>
</dbReference>
<dbReference type="InterPro" id="IPR003593">
    <property type="entry name" value="AAA+_ATPase"/>
</dbReference>
<evidence type="ECO:0000256" key="3">
    <source>
        <dbReference type="ARBA" id="ARBA00022741"/>
    </source>
</evidence>
<sequence length="243" mass="26648">MIQFINVSKYYSINSDKNGSLKSVFSFKDNNIRSTQNYFTSLHKVNFTIKKGDCVGIIGANGAGKSTILKLISKVILPSEGEVVIEGNVSSLLEVGAGFHMDLSGMDNVFLSGAILGLSQREVNEKLEEILLFSDLGNFIYEPVKYYSSGMMLRLAFSIGASLDSDILVIDEALSVGDSEFRKKCLDKIFKVISDGRTVVFVSHDTEQVKEICTKAIYIDAGEIVHDGNVASAIQLYSINMEI</sequence>
<keyword evidence="6" id="KW-0614">Plasmid</keyword>
<dbReference type="InterPro" id="IPR003439">
    <property type="entry name" value="ABC_transporter-like_ATP-bd"/>
</dbReference>
<reference evidence="7" key="1">
    <citation type="submission" date="2017-04" db="EMBL/GenBank/DDBJ databases">
        <title>Genome evolution of the luminous symbionts of deep sea anglerfish.</title>
        <authorList>
            <person name="Hendry T.A."/>
        </authorList>
    </citation>
    <scope>NUCLEOTIDE SEQUENCE [LARGE SCALE GENOMIC DNA]</scope>
    <source>
        <plasmid evidence="7">pcc2</plasmid>
    </source>
</reference>
<dbReference type="Gene3D" id="3.40.50.300">
    <property type="entry name" value="P-loop containing nucleotide triphosphate hydrolases"/>
    <property type="match status" value="1"/>
</dbReference>
<dbReference type="AlphaFoldDB" id="A0A291BAZ9"/>
<keyword evidence="7" id="KW-1185">Reference proteome</keyword>
<dbReference type="InterPro" id="IPR015860">
    <property type="entry name" value="ABC_transpr_TagH-like"/>
</dbReference>
<dbReference type="SMART" id="SM00382">
    <property type="entry name" value="AAA"/>
    <property type="match status" value="1"/>
</dbReference>
<dbReference type="EMBL" id="CP020662">
    <property type="protein sequence ID" value="ATF10173.1"/>
    <property type="molecule type" value="Genomic_DNA"/>
</dbReference>
<dbReference type="PANTHER" id="PTHR46743">
    <property type="entry name" value="TEICHOIC ACIDS EXPORT ATP-BINDING PROTEIN TAGH"/>
    <property type="match status" value="1"/>
</dbReference>
<dbReference type="InterPro" id="IPR050683">
    <property type="entry name" value="Bact_Polysacc_Export_ATP-bd"/>
</dbReference>
<dbReference type="GO" id="GO:0140359">
    <property type="term" value="F:ABC-type transporter activity"/>
    <property type="evidence" value="ECO:0007669"/>
    <property type="project" value="InterPro"/>
</dbReference>
<gene>
    <name evidence="6" type="ORF">BTN50_1739</name>
</gene>
<name>A0A291BAZ9_9GAMM</name>
<organism evidence="6 7">
    <name type="scientific">Candidatus Enterovibrio altilux</name>
    <dbReference type="NCBI Taxonomy" id="1927128"/>
    <lineage>
        <taxon>Bacteria</taxon>
        <taxon>Pseudomonadati</taxon>
        <taxon>Pseudomonadota</taxon>
        <taxon>Gammaproteobacteria</taxon>
        <taxon>Vibrionales</taxon>
        <taxon>Vibrionaceae</taxon>
        <taxon>Enterovibrio</taxon>
    </lineage>
</organism>
<dbReference type="SUPFAM" id="SSF52540">
    <property type="entry name" value="P-loop containing nucleoside triphosphate hydrolases"/>
    <property type="match status" value="1"/>
</dbReference>
<dbReference type="RefSeq" id="WP_096619650.1">
    <property type="nucleotide sequence ID" value="NZ_CP020662.1"/>
</dbReference>
<evidence type="ECO:0000313" key="7">
    <source>
        <dbReference type="Proteomes" id="UP000218160"/>
    </source>
</evidence>
<protein>
    <submittedName>
        <fullName evidence="6">Teichoic acid export ATP-binding protein TagH</fullName>
        <ecNumber evidence="6">3.6.3.40</ecNumber>
    </submittedName>
</protein>
<evidence type="ECO:0000259" key="5">
    <source>
        <dbReference type="PROSITE" id="PS50893"/>
    </source>
</evidence>
<proteinExistence type="inferred from homology"/>
<keyword evidence="6" id="KW-0378">Hydrolase</keyword>
<dbReference type="CDD" id="cd03220">
    <property type="entry name" value="ABC_KpsT_Wzt"/>
    <property type="match status" value="1"/>
</dbReference>
<dbReference type="Proteomes" id="UP000218160">
    <property type="component" value="Plasmid pCC2"/>
</dbReference>
<accession>A0A291BAZ9</accession>
<dbReference type="PROSITE" id="PS50893">
    <property type="entry name" value="ABC_TRANSPORTER_2"/>
    <property type="match status" value="1"/>
</dbReference>
<dbReference type="OrthoDB" id="9778870at2"/>
<dbReference type="GO" id="GO:0016887">
    <property type="term" value="F:ATP hydrolysis activity"/>
    <property type="evidence" value="ECO:0007669"/>
    <property type="project" value="InterPro"/>
</dbReference>
<keyword evidence="3" id="KW-0547">Nucleotide-binding</keyword>
<evidence type="ECO:0000313" key="6">
    <source>
        <dbReference type="EMBL" id="ATF10173.1"/>
    </source>
</evidence>
<dbReference type="KEGG" id="elux:BTN50_1739"/>
<evidence type="ECO:0000256" key="2">
    <source>
        <dbReference type="ARBA" id="ARBA00022448"/>
    </source>
</evidence>
<dbReference type="Pfam" id="PF00005">
    <property type="entry name" value="ABC_tran"/>
    <property type="match status" value="1"/>
</dbReference>
<dbReference type="GO" id="GO:0005524">
    <property type="term" value="F:ATP binding"/>
    <property type="evidence" value="ECO:0007669"/>
    <property type="project" value="UniProtKB-KW"/>
</dbReference>
<dbReference type="InterPro" id="IPR027417">
    <property type="entry name" value="P-loop_NTPase"/>
</dbReference>
<feature type="domain" description="ABC transporter" evidence="5">
    <location>
        <begin position="27"/>
        <end position="243"/>
    </location>
</feature>
<dbReference type="GO" id="GO:0016020">
    <property type="term" value="C:membrane"/>
    <property type="evidence" value="ECO:0007669"/>
    <property type="project" value="InterPro"/>
</dbReference>
<evidence type="ECO:0000256" key="4">
    <source>
        <dbReference type="ARBA" id="ARBA00022840"/>
    </source>
</evidence>
<geneLocation type="plasmid" evidence="7">
    <name>pcc2</name>
</geneLocation>
<evidence type="ECO:0000256" key="1">
    <source>
        <dbReference type="ARBA" id="ARBA00005417"/>
    </source>
</evidence>
<comment type="similarity">
    <text evidence="1">Belongs to the ABC transporter superfamily.</text>
</comment>
<dbReference type="EC" id="3.6.3.40" evidence="6"/>
<keyword evidence="4 6" id="KW-0067">ATP-binding</keyword>
<keyword evidence="2" id="KW-0813">Transport</keyword>